<comment type="caution">
    <text evidence="1">The sequence shown here is derived from an EMBL/GenBank/DDBJ whole genome shotgun (WGS) entry which is preliminary data.</text>
</comment>
<proteinExistence type="predicted"/>
<sequence>MGAALRLLGRGTFTGRLDWATKPDGVWSSPIAISCIRQTSKAMVDIAKAQQMFTAWNAKG</sequence>
<accession>A0A699Z0W5</accession>
<gene>
    <name evidence="1" type="ORF">HaLaN_12544</name>
</gene>
<dbReference type="EMBL" id="BLLF01000956">
    <property type="protein sequence ID" value="GFH16173.1"/>
    <property type="molecule type" value="Genomic_DNA"/>
</dbReference>
<evidence type="ECO:0000313" key="2">
    <source>
        <dbReference type="Proteomes" id="UP000485058"/>
    </source>
</evidence>
<evidence type="ECO:0000313" key="1">
    <source>
        <dbReference type="EMBL" id="GFH16173.1"/>
    </source>
</evidence>
<dbReference type="AlphaFoldDB" id="A0A699Z0W5"/>
<organism evidence="1 2">
    <name type="scientific">Haematococcus lacustris</name>
    <name type="common">Green alga</name>
    <name type="synonym">Haematococcus pluvialis</name>
    <dbReference type="NCBI Taxonomy" id="44745"/>
    <lineage>
        <taxon>Eukaryota</taxon>
        <taxon>Viridiplantae</taxon>
        <taxon>Chlorophyta</taxon>
        <taxon>core chlorophytes</taxon>
        <taxon>Chlorophyceae</taxon>
        <taxon>CS clade</taxon>
        <taxon>Chlamydomonadales</taxon>
        <taxon>Haematococcaceae</taxon>
        <taxon>Haematococcus</taxon>
    </lineage>
</organism>
<dbReference type="Proteomes" id="UP000485058">
    <property type="component" value="Unassembled WGS sequence"/>
</dbReference>
<reference evidence="1 2" key="1">
    <citation type="submission" date="2020-02" db="EMBL/GenBank/DDBJ databases">
        <title>Draft genome sequence of Haematococcus lacustris strain NIES-144.</title>
        <authorList>
            <person name="Morimoto D."/>
            <person name="Nakagawa S."/>
            <person name="Yoshida T."/>
            <person name="Sawayama S."/>
        </authorList>
    </citation>
    <scope>NUCLEOTIDE SEQUENCE [LARGE SCALE GENOMIC DNA]</scope>
    <source>
        <strain evidence="1 2">NIES-144</strain>
    </source>
</reference>
<keyword evidence="2" id="KW-1185">Reference proteome</keyword>
<protein>
    <submittedName>
        <fullName evidence="1">Uncharacterized protein</fullName>
    </submittedName>
</protein>
<dbReference type="PROSITE" id="PS51257">
    <property type="entry name" value="PROKAR_LIPOPROTEIN"/>
    <property type="match status" value="1"/>
</dbReference>
<name>A0A699Z0W5_HAELA</name>